<reference evidence="2" key="1">
    <citation type="submission" date="2022-10" db="EMBL/GenBank/DDBJ databases">
        <title>The complete genomes of actinobacterial strains from the NBC collection.</title>
        <authorList>
            <person name="Joergensen T.S."/>
            <person name="Alvarez Arevalo M."/>
            <person name="Sterndorff E.B."/>
            <person name="Faurdal D."/>
            <person name="Vuksanovic O."/>
            <person name="Mourched A.-S."/>
            <person name="Charusanti P."/>
            <person name="Shaw S."/>
            <person name="Blin K."/>
            <person name="Weber T."/>
        </authorList>
    </citation>
    <scope>NUCLEOTIDE SEQUENCE</scope>
    <source>
        <strain evidence="2">NBC_01393</strain>
    </source>
</reference>
<evidence type="ECO:0008006" key="3">
    <source>
        <dbReference type="Google" id="ProtNLM"/>
    </source>
</evidence>
<protein>
    <recommendedName>
        <fullName evidence="3">Integral membrane protein</fullName>
    </recommendedName>
</protein>
<name>A0AAU3I0V9_9ACTN</name>
<feature type="transmembrane region" description="Helical" evidence="1">
    <location>
        <begin position="105"/>
        <end position="127"/>
    </location>
</feature>
<organism evidence="2">
    <name type="scientific">Streptomyces sp. NBC_01393</name>
    <dbReference type="NCBI Taxonomy" id="2903851"/>
    <lineage>
        <taxon>Bacteria</taxon>
        <taxon>Bacillati</taxon>
        <taxon>Actinomycetota</taxon>
        <taxon>Actinomycetes</taxon>
        <taxon>Kitasatosporales</taxon>
        <taxon>Streptomycetaceae</taxon>
        <taxon>Streptomyces</taxon>
    </lineage>
</organism>
<gene>
    <name evidence="2" type="ORF">OG699_20280</name>
</gene>
<accession>A0AAU3I0V9</accession>
<feature type="transmembrane region" description="Helical" evidence="1">
    <location>
        <begin position="60"/>
        <end position="84"/>
    </location>
</feature>
<keyword evidence="1" id="KW-0812">Transmembrane</keyword>
<evidence type="ECO:0000313" key="2">
    <source>
        <dbReference type="EMBL" id="WTZ10121.1"/>
    </source>
</evidence>
<dbReference type="EMBL" id="CP109546">
    <property type="protein sequence ID" value="WTZ10121.1"/>
    <property type="molecule type" value="Genomic_DNA"/>
</dbReference>
<keyword evidence="1" id="KW-1133">Transmembrane helix</keyword>
<feature type="transmembrane region" description="Helical" evidence="1">
    <location>
        <begin position="133"/>
        <end position="152"/>
    </location>
</feature>
<evidence type="ECO:0000256" key="1">
    <source>
        <dbReference type="SAM" id="Phobius"/>
    </source>
</evidence>
<feature type="transmembrane region" description="Helical" evidence="1">
    <location>
        <begin position="21"/>
        <end position="40"/>
    </location>
</feature>
<dbReference type="AlphaFoldDB" id="A0AAU3I0V9"/>
<keyword evidence="1" id="KW-0472">Membrane</keyword>
<proteinExistence type="predicted"/>
<sequence length="322" mass="33722">MGWGDSGKRARSRLAWADGEVNLAAAICAVQFAVALTLRWVGTFDDDDHGVGLGGGLAGLGFLCMLVFGPPLLAVLGLLHAVMYTMPAATLARWVTRRAPGPEGAWHLASVLVLGTLWAALAVALGGLAPTGATALLIAVSGVPPTLGVAFVRRRERVIGRPPNADRVWLRSAFVALGACVLVVAAGTVGLATGLIQEYEPPKLGADRLTGVWRGDHGAELRLRAGGRAELSAVPAQPEFGDVATKEFTRCDGAGTWFLDTAGRYDPYADGPVSGRRDGVVVRVGDCGHDTYWTIGGTEAHPELFVLFGDPDAGDLRILRRG</sequence>
<feature type="transmembrane region" description="Helical" evidence="1">
    <location>
        <begin position="173"/>
        <end position="196"/>
    </location>
</feature>